<name>A0A318LYF7_9PSEU</name>
<protein>
    <recommendedName>
        <fullName evidence="3">YbaB/EbfC DNA-binding family protein</fullName>
    </recommendedName>
</protein>
<organism evidence="1 2">
    <name type="scientific">Prauserella flavalba</name>
    <dbReference type="NCBI Taxonomy" id="1477506"/>
    <lineage>
        <taxon>Bacteria</taxon>
        <taxon>Bacillati</taxon>
        <taxon>Actinomycetota</taxon>
        <taxon>Actinomycetes</taxon>
        <taxon>Pseudonocardiales</taxon>
        <taxon>Pseudonocardiaceae</taxon>
        <taxon>Prauserella</taxon>
    </lineage>
</organism>
<sequence length="94" mass="10194">MTEQAGDRLAQAGKRRAEADAKIIGEKIEEGLGVVQVDILGSLRAIELDHRVLPELAEVRVAELVTAAVHRAERKAGELRQIVLGADPMREDAC</sequence>
<dbReference type="Proteomes" id="UP000247892">
    <property type="component" value="Unassembled WGS sequence"/>
</dbReference>
<keyword evidence="2" id="KW-1185">Reference proteome</keyword>
<dbReference type="AlphaFoldDB" id="A0A318LYF7"/>
<dbReference type="RefSeq" id="WP_110334380.1">
    <property type="nucleotide sequence ID" value="NZ_JBHVKT010000045.1"/>
</dbReference>
<evidence type="ECO:0008006" key="3">
    <source>
        <dbReference type="Google" id="ProtNLM"/>
    </source>
</evidence>
<dbReference type="OrthoDB" id="9896814at2"/>
<gene>
    <name evidence="1" type="ORF">BA062_02335</name>
</gene>
<accession>A0A318LYF7</accession>
<dbReference type="InterPro" id="IPR036894">
    <property type="entry name" value="YbaB-like_sf"/>
</dbReference>
<evidence type="ECO:0000313" key="1">
    <source>
        <dbReference type="EMBL" id="PXY37509.1"/>
    </source>
</evidence>
<dbReference type="EMBL" id="MASU01000002">
    <property type="protein sequence ID" value="PXY37509.1"/>
    <property type="molecule type" value="Genomic_DNA"/>
</dbReference>
<proteinExistence type="predicted"/>
<evidence type="ECO:0000313" key="2">
    <source>
        <dbReference type="Proteomes" id="UP000247892"/>
    </source>
</evidence>
<dbReference type="Gene3D" id="3.30.1310.10">
    <property type="entry name" value="Nucleoid-associated protein YbaB-like domain"/>
    <property type="match status" value="1"/>
</dbReference>
<reference evidence="1 2" key="1">
    <citation type="submission" date="2016-07" db="EMBL/GenBank/DDBJ databases">
        <title>Draft genome sequence of Prauserella sp. YIM 121212, isolated from alkaline soil.</title>
        <authorList>
            <person name="Ruckert C."/>
            <person name="Albersmeier A."/>
            <person name="Jiang C.-L."/>
            <person name="Jiang Y."/>
            <person name="Kalinowski J."/>
            <person name="Schneider O."/>
            <person name="Winkler A."/>
            <person name="Zotchev S.B."/>
        </authorList>
    </citation>
    <scope>NUCLEOTIDE SEQUENCE [LARGE SCALE GENOMIC DNA]</scope>
    <source>
        <strain evidence="1 2">YIM 121212</strain>
    </source>
</reference>
<comment type="caution">
    <text evidence="1">The sequence shown here is derived from an EMBL/GenBank/DDBJ whole genome shotgun (WGS) entry which is preliminary data.</text>
</comment>